<dbReference type="PANTHER" id="PTHR35936:SF17">
    <property type="entry name" value="ARGININE-BINDING EXTRACELLULAR PROTEIN ARTP"/>
    <property type="match status" value="1"/>
</dbReference>
<feature type="compositionally biased region" description="Gly residues" evidence="2">
    <location>
        <begin position="36"/>
        <end position="47"/>
    </location>
</feature>
<dbReference type="Pfam" id="PF00497">
    <property type="entry name" value="SBP_bac_3"/>
    <property type="match status" value="1"/>
</dbReference>
<dbReference type="PROSITE" id="PS51257">
    <property type="entry name" value="PROKAR_LIPOPROTEIN"/>
    <property type="match status" value="1"/>
</dbReference>
<name>A0ABU7Z4L1_9MICO</name>
<dbReference type="Gene3D" id="3.40.190.10">
    <property type="entry name" value="Periplasmic binding protein-like II"/>
    <property type="match status" value="2"/>
</dbReference>
<keyword evidence="6" id="KW-1185">Reference proteome</keyword>
<dbReference type="EMBL" id="JBAGLP010000110">
    <property type="protein sequence ID" value="MEG3614348.1"/>
    <property type="molecule type" value="Genomic_DNA"/>
</dbReference>
<feature type="domain" description="Solute-binding protein family 3/N-terminal" evidence="4">
    <location>
        <begin position="64"/>
        <end position="285"/>
    </location>
</feature>
<dbReference type="SUPFAM" id="SSF53850">
    <property type="entry name" value="Periplasmic binding protein-like II"/>
    <property type="match status" value="1"/>
</dbReference>
<dbReference type="NCBIfam" id="TIGR02995">
    <property type="entry name" value="ectoine_ehuB"/>
    <property type="match status" value="1"/>
</dbReference>
<evidence type="ECO:0000256" key="2">
    <source>
        <dbReference type="SAM" id="MobiDB-lite"/>
    </source>
</evidence>
<reference evidence="5" key="1">
    <citation type="journal article" date="2024" name="Antonie Van Leeuwenhoek">
        <title>Isoptericola haloaureus sp. nov., a dimorphic actinobacterium isolated from mangrove sediments of southeast India, implicating biosaline agricultural significance through nitrogen fixation and salt tolerance genes.</title>
        <authorList>
            <person name="Prathaban M."/>
            <person name="Prathiviraj R."/>
            <person name="Ravichandran M."/>
            <person name="Natarajan S.D."/>
            <person name="Sobanaa M."/>
            <person name="Hari Krishna Kumar S."/>
            <person name="Chandrasekar V."/>
            <person name="Selvin J."/>
        </authorList>
    </citation>
    <scope>NUCLEOTIDE SEQUENCE</scope>
    <source>
        <strain evidence="5">MP1014</strain>
    </source>
</reference>
<dbReference type="InterPro" id="IPR001638">
    <property type="entry name" value="Solute-binding_3/MltF_N"/>
</dbReference>
<sequence>MQSTRTTNRRRALAAAGSALALTALAACSSVDDGGSDTGDGGDTGDSGDGESMSTLADLQEAGSINVGFFGEVPYSYEEDGELTGATIELGRQIYGELGIDEVTGTQVEWGALIPGVNADRFDAVSAGMSILPERCEQVAFAEPTIMYTTAFLVPEGNPEGLEDWQSVEGSGLTLAVTSGAIEAGYADETDVEAMEVPDRQAGLDAVVSGRADAYALTGISLRALAEETDQPVEATEAFVATINGEPQIGAGAEVFRQDDTELLAAYNDGLATYLEDEDAWLEVMEPFGFSGTEFPPSGLTAEQLCDPDQDLSDLADELGMDY</sequence>
<evidence type="ECO:0000313" key="5">
    <source>
        <dbReference type="EMBL" id="MEG3614348.1"/>
    </source>
</evidence>
<evidence type="ECO:0000256" key="1">
    <source>
        <dbReference type="ARBA" id="ARBA00022729"/>
    </source>
</evidence>
<feature type="chain" id="PRO_5047338633" evidence="3">
    <location>
        <begin position="27"/>
        <end position="323"/>
    </location>
</feature>
<feature type="signal peptide" evidence="3">
    <location>
        <begin position="1"/>
        <end position="26"/>
    </location>
</feature>
<keyword evidence="1 3" id="KW-0732">Signal</keyword>
<organism evidence="5 6">
    <name type="scientific">Isoptericola haloaureus</name>
    <dbReference type="NCBI Taxonomy" id="1542902"/>
    <lineage>
        <taxon>Bacteria</taxon>
        <taxon>Bacillati</taxon>
        <taxon>Actinomycetota</taxon>
        <taxon>Actinomycetes</taxon>
        <taxon>Micrococcales</taxon>
        <taxon>Promicromonosporaceae</taxon>
        <taxon>Isoptericola</taxon>
    </lineage>
</organism>
<protein>
    <submittedName>
        <fullName evidence="5">Ectoine/hydroxyectoine ABC transporter substrate-binding protein EhuB</fullName>
    </submittedName>
</protein>
<dbReference type="SMART" id="SM00062">
    <property type="entry name" value="PBPb"/>
    <property type="match status" value="1"/>
</dbReference>
<proteinExistence type="predicted"/>
<reference evidence="5" key="2">
    <citation type="submission" date="2024-02" db="EMBL/GenBank/DDBJ databases">
        <authorList>
            <person name="Prathaban M."/>
            <person name="Mythili R."/>
            <person name="Sharmila Devi N."/>
            <person name="Sobanaa M."/>
            <person name="Prathiviraj R."/>
            <person name="Selvin J."/>
        </authorList>
    </citation>
    <scope>NUCLEOTIDE SEQUENCE</scope>
    <source>
        <strain evidence="5">MP1014</strain>
    </source>
</reference>
<evidence type="ECO:0000256" key="3">
    <source>
        <dbReference type="SAM" id="SignalP"/>
    </source>
</evidence>
<dbReference type="Proteomes" id="UP001310387">
    <property type="component" value="Unassembled WGS sequence"/>
</dbReference>
<evidence type="ECO:0000313" key="6">
    <source>
        <dbReference type="Proteomes" id="UP001310387"/>
    </source>
</evidence>
<comment type="caution">
    <text evidence="5">The sequence shown here is derived from an EMBL/GenBank/DDBJ whole genome shotgun (WGS) entry which is preliminary data.</text>
</comment>
<evidence type="ECO:0000259" key="4">
    <source>
        <dbReference type="SMART" id="SM00062"/>
    </source>
</evidence>
<feature type="region of interest" description="Disordered" evidence="2">
    <location>
        <begin position="31"/>
        <end position="54"/>
    </location>
</feature>
<dbReference type="InterPro" id="IPR014337">
    <property type="entry name" value="Ectoine_EhuB"/>
</dbReference>
<gene>
    <name evidence="5" type="primary">ehuB</name>
    <name evidence="5" type="ORF">V5O49_04335</name>
</gene>
<accession>A0ABU7Z4L1</accession>
<dbReference type="RefSeq" id="WP_332901153.1">
    <property type="nucleotide sequence ID" value="NZ_JBAGLP010000110.1"/>
</dbReference>
<dbReference type="PANTHER" id="PTHR35936">
    <property type="entry name" value="MEMBRANE-BOUND LYTIC MUREIN TRANSGLYCOSYLASE F"/>
    <property type="match status" value="1"/>
</dbReference>